<dbReference type="InterPro" id="IPR020568">
    <property type="entry name" value="Ribosomal_Su5_D2-typ_SF"/>
</dbReference>
<accession>A0A1R4FM68</accession>
<dbReference type="PANTHER" id="PTHR32039:SF7">
    <property type="entry name" value="COMPETENCE PROTEIN COMM"/>
    <property type="match status" value="1"/>
</dbReference>
<dbReference type="AlphaFoldDB" id="A0A1R4FM68"/>
<dbReference type="InterPro" id="IPR000523">
    <property type="entry name" value="Mg_chelatse_chII-like_cat_dom"/>
</dbReference>
<sequence length="506" mass="53830">MTIGRATSIALHGLEGTLVPVEADVLQGLPKVHMVGMPDASVRQSQHRTWSAMRHSGFTPPETKVVINLTPASLPKAGSHFDLAIAIALLRASRVVPEEESESTVCIGELGLDGRLRPSRGVLPMVLAAQRCGIARVVVPSANVPEAELVDDVSVIGAASLAHAASALGADIAPYPVEAIRFDEVEEAESQRLDMVDVLGNEAAIAALELAAAGRHHMIMVGPPGAGKTMLAARLPTILPELTTEQALEAASVRSLTSERPSDRLDLSPPFESPHHSSTAASLIGGGSAGQIRPGAAVRAGHGVLFLDEAPEFPRSVLDMLRQPIESGEVVIHRARGVARFPASFQLVMAANPCPCGKLGNGDCTCSSRERMSYFSRLSGPLMDRIDLQVRVSRLSSVSRSAAQPSATSNEIRARVLEARARASHRLCDTPWRAMGEVSGTWLRKTHPLAQGETKAIDTALERGLITMRGYDRILRMAWTTADLDSAPAPTSAHLARSLAFRKALQ</sequence>
<dbReference type="InterPro" id="IPR045006">
    <property type="entry name" value="CHLI-like"/>
</dbReference>
<dbReference type="SUPFAM" id="SSF54211">
    <property type="entry name" value="Ribosomal protein S5 domain 2-like"/>
    <property type="match status" value="1"/>
</dbReference>
<dbReference type="Pfam" id="PF01078">
    <property type="entry name" value="Mg_chelatase"/>
    <property type="match status" value="1"/>
</dbReference>
<name>A0A1R4FM68_9MICO</name>
<dbReference type="Proteomes" id="UP000195787">
    <property type="component" value="Unassembled WGS sequence"/>
</dbReference>
<dbReference type="EMBL" id="FUHU01000026">
    <property type="protein sequence ID" value="SJM56911.1"/>
    <property type="molecule type" value="Genomic_DNA"/>
</dbReference>
<dbReference type="GO" id="GO:0005524">
    <property type="term" value="F:ATP binding"/>
    <property type="evidence" value="ECO:0007669"/>
    <property type="project" value="InterPro"/>
</dbReference>
<dbReference type="InterPro" id="IPR014721">
    <property type="entry name" value="Ribsml_uS5_D2-typ_fold_subgr"/>
</dbReference>
<evidence type="ECO:0000313" key="4">
    <source>
        <dbReference type="EMBL" id="SJM56911.1"/>
    </source>
</evidence>
<evidence type="ECO:0000259" key="3">
    <source>
        <dbReference type="SMART" id="SM00382"/>
    </source>
</evidence>
<evidence type="ECO:0000313" key="5">
    <source>
        <dbReference type="Proteomes" id="UP000195787"/>
    </source>
</evidence>
<dbReference type="Pfam" id="PF13541">
    <property type="entry name" value="ChlI"/>
    <property type="match status" value="1"/>
</dbReference>
<dbReference type="RefSeq" id="WP_086991494.1">
    <property type="nucleotide sequence ID" value="NZ_FUHU01000026.1"/>
</dbReference>
<gene>
    <name evidence="4" type="ORF">CZ674_05220</name>
</gene>
<dbReference type="Gene3D" id="3.40.50.300">
    <property type="entry name" value="P-loop containing nucleotide triphosphate hydrolases"/>
    <property type="match status" value="1"/>
</dbReference>
<dbReference type="InterPro" id="IPR004482">
    <property type="entry name" value="Mg_chelat-rel"/>
</dbReference>
<reference evidence="4 5" key="1">
    <citation type="submission" date="2017-02" db="EMBL/GenBank/DDBJ databases">
        <authorList>
            <person name="Peterson S.W."/>
        </authorList>
    </citation>
    <scope>NUCLEOTIDE SEQUENCE [LARGE SCALE GENOMIC DNA]</scope>
    <source>
        <strain evidence="4 5">LMG 22410</strain>
    </source>
</reference>
<comment type="similarity">
    <text evidence="1">Belongs to the Mg-chelatase subunits D/I family. ComM subfamily.</text>
</comment>
<dbReference type="GeneID" id="303172610"/>
<dbReference type="InterPro" id="IPR025158">
    <property type="entry name" value="Mg_chelat-rel_C"/>
</dbReference>
<dbReference type="PANTHER" id="PTHR32039">
    <property type="entry name" value="MAGNESIUM-CHELATASE SUBUNIT CHLI"/>
    <property type="match status" value="1"/>
</dbReference>
<dbReference type="InterPro" id="IPR003593">
    <property type="entry name" value="AAA+_ATPase"/>
</dbReference>
<protein>
    <submittedName>
        <fullName evidence="4">MG(2+) CHELATASE FAMILY PROTEIN / ComM-related protein</fullName>
    </submittedName>
</protein>
<proteinExistence type="inferred from homology"/>
<evidence type="ECO:0000256" key="2">
    <source>
        <dbReference type="SAM" id="MobiDB-lite"/>
    </source>
</evidence>
<feature type="domain" description="AAA+ ATPase" evidence="3">
    <location>
        <begin position="214"/>
        <end position="396"/>
    </location>
</feature>
<dbReference type="SUPFAM" id="SSF52540">
    <property type="entry name" value="P-loop containing nucleoside triphosphate hydrolases"/>
    <property type="match status" value="1"/>
</dbReference>
<dbReference type="InterPro" id="IPR027417">
    <property type="entry name" value="P-loop_NTPase"/>
</dbReference>
<dbReference type="Gene3D" id="3.30.230.10">
    <property type="match status" value="1"/>
</dbReference>
<evidence type="ECO:0000256" key="1">
    <source>
        <dbReference type="ARBA" id="ARBA00006354"/>
    </source>
</evidence>
<dbReference type="Pfam" id="PF13335">
    <property type="entry name" value="Mg_chelatase_C"/>
    <property type="match status" value="1"/>
</dbReference>
<dbReference type="SMART" id="SM00382">
    <property type="entry name" value="AAA"/>
    <property type="match status" value="1"/>
</dbReference>
<keyword evidence="5" id="KW-1185">Reference proteome</keyword>
<feature type="region of interest" description="Disordered" evidence="2">
    <location>
        <begin position="252"/>
        <end position="288"/>
    </location>
</feature>
<dbReference type="NCBIfam" id="TIGR00368">
    <property type="entry name" value="YifB family Mg chelatase-like AAA ATPase"/>
    <property type="match status" value="1"/>
</dbReference>
<dbReference type="OrthoDB" id="9813147at2"/>
<organism evidence="4 5">
    <name type="scientific">Agrococcus casei LMG 22410</name>
    <dbReference type="NCBI Taxonomy" id="1255656"/>
    <lineage>
        <taxon>Bacteria</taxon>
        <taxon>Bacillati</taxon>
        <taxon>Actinomycetota</taxon>
        <taxon>Actinomycetes</taxon>
        <taxon>Micrococcales</taxon>
        <taxon>Microbacteriaceae</taxon>
        <taxon>Agrococcus</taxon>
    </lineage>
</organism>